<organism evidence="1 2">
    <name type="scientific">Populus alba</name>
    <name type="common">White poplar</name>
    <dbReference type="NCBI Taxonomy" id="43335"/>
    <lineage>
        <taxon>Eukaryota</taxon>
        <taxon>Viridiplantae</taxon>
        <taxon>Streptophyta</taxon>
        <taxon>Embryophyta</taxon>
        <taxon>Tracheophyta</taxon>
        <taxon>Spermatophyta</taxon>
        <taxon>Magnoliopsida</taxon>
        <taxon>eudicotyledons</taxon>
        <taxon>Gunneridae</taxon>
        <taxon>Pentapetalae</taxon>
        <taxon>rosids</taxon>
        <taxon>fabids</taxon>
        <taxon>Malpighiales</taxon>
        <taxon>Salicaceae</taxon>
        <taxon>Saliceae</taxon>
        <taxon>Populus</taxon>
    </lineage>
</organism>
<comment type="caution">
    <text evidence="1">The sequence shown here is derived from an EMBL/GenBank/DDBJ whole genome shotgun (WGS) entry which is preliminary data.</text>
</comment>
<evidence type="ECO:0000313" key="1">
    <source>
        <dbReference type="EMBL" id="KAL3598388.1"/>
    </source>
</evidence>
<accession>A0ACC4CK57</accession>
<reference evidence="1 2" key="1">
    <citation type="journal article" date="2024" name="Plant Biotechnol. J.">
        <title>Genome and CRISPR/Cas9 system of a widespread forest tree (Populus alba) in the world.</title>
        <authorList>
            <person name="Liu Y.J."/>
            <person name="Jiang P.F."/>
            <person name="Han X.M."/>
            <person name="Li X.Y."/>
            <person name="Wang H.M."/>
            <person name="Wang Y.J."/>
            <person name="Wang X.X."/>
            <person name="Zeng Q.Y."/>
        </authorList>
    </citation>
    <scope>NUCLEOTIDE SEQUENCE [LARGE SCALE GENOMIC DNA]</scope>
    <source>
        <strain evidence="2">cv. PAL-ZL1</strain>
    </source>
</reference>
<sequence length="73" mass="8428">MFLAGNWSRWNSVHQNNSNRCVDPLLKVALGIKDGELKAILEKKSLYLKLKEGEKRKLRNNNLIAGFLYLWGL</sequence>
<gene>
    <name evidence="1" type="ORF">D5086_006306</name>
</gene>
<dbReference type="EMBL" id="RCHU02000003">
    <property type="protein sequence ID" value="KAL3598388.1"/>
    <property type="molecule type" value="Genomic_DNA"/>
</dbReference>
<name>A0ACC4CK57_POPAL</name>
<dbReference type="Proteomes" id="UP000309997">
    <property type="component" value="Unassembled WGS sequence"/>
</dbReference>
<protein>
    <submittedName>
        <fullName evidence="1">Uncharacterized protein</fullName>
    </submittedName>
</protein>
<keyword evidence="2" id="KW-1185">Reference proteome</keyword>
<proteinExistence type="predicted"/>
<evidence type="ECO:0000313" key="2">
    <source>
        <dbReference type="Proteomes" id="UP000309997"/>
    </source>
</evidence>